<gene>
    <name evidence="2" type="ORF">HHU12_04030</name>
</gene>
<dbReference type="PANTHER" id="PTHR47197">
    <property type="entry name" value="PROTEIN NIRF"/>
    <property type="match status" value="1"/>
</dbReference>
<organism evidence="2 3">
    <name type="scientific">Flammeovirga aprica JL-4</name>
    <dbReference type="NCBI Taxonomy" id="694437"/>
    <lineage>
        <taxon>Bacteria</taxon>
        <taxon>Pseudomonadati</taxon>
        <taxon>Bacteroidota</taxon>
        <taxon>Cytophagia</taxon>
        <taxon>Cytophagales</taxon>
        <taxon>Flammeovirgaceae</taxon>
        <taxon>Flammeovirga</taxon>
    </lineage>
</organism>
<evidence type="ECO:0000313" key="3">
    <source>
        <dbReference type="Proteomes" id="UP000576082"/>
    </source>
</evidence>
<dbReference type="RefSeq" id="WP_205959768.1">
    <property type="nucleotide sequence ID" value="NZ_JABANE010000007.1"/>
</dbReference>
<dbReference type="InterPro" id="IPR011048">
    <property type="entry name" value="Haem_d1_sf"/>
</dbReference>
<keyword evidence="1" id="KW-0812">Transmembrane</keyword>
<evidence type="ECO:0000256" key="1">
    <source>
        <dbReference type="SAM" id="Phobius"/>
    </source>
</evidence>
<dbReference type="InterPro" id="IPR015943">
    <property type="entry name" value="WD40/YVTN_repeat-like_dom_sf"/>
</dbReference>
<dbReference type="PANTHER" id="PTHR47197:SF3">
    <property type="entry name" value="DIHYDRO-HEME D1 DEHYDROGENASE"/>
    <property type="match status" value="1"/>
</dbReference>
<feature type="transmembrane region" description="Helical" evidence="1">
    <location>
        <begin position="7"/>
        <end position="24"/>
    </location>
</feature>
<proteinExistence type="predicted"/>
<dbReference type="Gene3D" id="2.130.10.10">
    <property type="entry name" value="YVTN repeat-like/Quinoprotein amine dehydrogenase"/>
    <property type="match status" value="1"/>
</dbReference>
<dbReference type="EMBL" id="JABANE010000007">
    <property type="protein sequence ID" value="NME67127.1"/>
    <property type="molecule type" value="Genomic_DNA"/>
</dbReference>
<dbReference type="InterPro" id="IPR011045">
    <property type="entry name" value="N2O_reductase_N"/>
</dbReference>
<sequence length="386" mass="44478">MKKFKYSIIISTLILFVSGYFIFLNTGSEGTPAPLLQKEIKTYDSLVYVSSKRFPVDLAPKSILHSKDNSKIYVLCLEALSVIEIDTKTRKRLRTLKFTPSAGMGFDYKTRKWVKSIQEKPVEGVLTHNDRYLWISLHNADGVVVWELKEKSSDFKEFKSASITSIDQNEKIKLPFFETETTPKFLVNDSINHRILVTNWHDHSFTVIEYNDENPSKWTTSKHLPTSATPRGMLIDQEHHHLWIGNMGSYNLQIFDLKSLELQKTITNVPSPRHFVMNDSLVFISQSSKEIISAYDRKTLQYQFKIKTQDDPRSIAISKDGRFLFSTSYGDNTIEVFDLKRNERIYNLTSHGGPVGITLIESENSIQAWVCNYKFSTVKVFTFALK</sequence>
<keyword evidence="1" id="KW-0472">Membrane</keyword>
<accession>A0A7X9RTE4</accession>
<dbReference type="SUPFAM" id="SSF51004">
    <property type="entry name" value="C-terminal (heme d1) domain of cytochrome cd1-nitrite reductase"/>
    <property type="match status" value="1"/>
</dbReference>
<dbReference type="Proteomes" id="UP000576082">
    <property type="component" value="Unassembled WGS sequence"/>
</dbReference>
<keyword evidence="3" id="KW-1185">Reference proteome</keyword>
<name>A0A7X9RTE4_9BACT</name>
<dbReference type="AlphaFoldDB" id="A0A7X9RTE4"/>
<comment type="caution">
    <text evidence="2">The sequence shown here is derived from an EMBL/GenBank/DDBJ whole genome shotgun (WGS) entry which is preliminary data.</text>
</comment>
<keyword evidence="1" id="KW-1133">Transmembrane helix</keyword>
<dbReference type="SUPFAM" id="SSF50974">
    <property type="entry name" value="Nitrous oxide reductase, N-terminal domain"/>
    <property type="match status" value="1"/>
</dbReference>
<protein>
    <recommendedName>
        <fullName evidence="4">YncE family protein</fullName>
    </recommendedName>
</protein>
<dbReference type="InterPro" id="IPR051200">
    <property type="entry name" value="Host-pathogen_enzymatic-act"/>
</dbReference>
<reference evidence="2 3" key="1">
    <citation type="submission" date="2020-04" db="EMBL/GenBank/DDBJ databases">
        <title>Flammeovirga sp. SR4, a novel species isolated from seawater.</title>
        <authorList>
            <person name="Wang X."/>
        </authorList>
    </citation>
    <scope>NUCLEOTIDE SEQUENCE [LARGE SCALE GENOMIC DNA]</scope>
    <source>
        <strain evidence="2 3">ATCC 23126</strain>
    </source>
</reference>
<evidence type="ECO:0008006" key="4">
    <source>
        <dbReference type="Google" id="ProtNLM"/>
    </source>
</evidence>
<evidence type="ECO:0000313" key="2">
    <source>
        <dbReference type="EMBL" id="NME67127.1"/>
    </source>
</evidence>